<dbReference type="AlphaFoldDB" id="A0A0E0B7W3"/>
<keyword evidence="2" id="KW-1185">Reference proteome</keyword>
<proteinExistence type="predicted"/>
<evidence type="ECO:0000313" key="2">
    <source>
        <dbReference type="Proteomes" id="UP000026961"/>
    </source>
</evidence>
<dbReference type="Gramene" id="OGLUM10G02420.1">
    <property type="protein sequence ID" value="OGLUM10G02420.1"/>
    <property type="gene ID" value="OGLUM10G02420"/>
</dbReference>
<sequence>MFLHITLYRPVTTCCQTGNTKRTFNELCFCAKNVDPTPELKKYIEGLEEYLDHSSKFYAFAMNNTFLKHDRVYFAKEVSQDYLKPLMEGKEAIDIGVQMAGGVSKNMLLHMSPMPIVAMHLPYLRNNSP</sequence>
<dbReference type="Proteomes" id="UP000026961">
    <property type="component" value="Chromosome 10"/>
</dbReference>
<reference evidence="1" key="1">
    <citation type="submission" date="2015-04" db="UniProtKB">
        <authorList>
            <consortium name="EnsemblPlants"/>
        </authorList>
    </citation>
    <scope>IDENTIFICATION</scope>
</reference>
<protein>
    <submittedName>
        <fullName evidence="1">Uncharacterized protein</fullName>
    </submittedName>
</protein>
<name>A0A0E0B7W3_9ORYZ</name>
<evidence type="ECO:0000313" key="1">
    <source>
        <dbReference type="EnsemblPlants" id="OGLUM10G02420.1"/>
    </source>
</evidence>
<accession>A0A0E0B7W3</accession>
<dbReference type="EnsemblPlants" id="OGLUM10G02420.1">
    <property type="protein sequence ID" value="OGLUM10G02420.1"/>
    <property type="gene ID" value="OGLUM10G02420"/>
</dbReference>
<dbReference type="HOGENOM" id="CLU_1952143_0_0_1"/>
<reference evidence="1" key="2">
    <citation type="submission" date="2018-05" db="EMBL/GenBank/DDBJ databases">
        <title>OgluRS3 (Oryza glumaepatula Reference Sequence Version 3).</title>
        <authorList>
            <person name="Zhang J."/>
            <person name="Kudrna D."/>
            <person name="Lee S."/>
            <person name="Talag J."/>
            <person name="Welchert J."/>
            <person name="Wing R.A."/>
        </authorList>
    </citation>
    <scope>NUCLEOTIDE SEQUENCE [LARGE SCALE GENOMIC DNA]</scope>
</reference>
<organism evidence="1">
    <name type="scientific">Oryza glumipatula</name>
    <dbReference type="NCBI Taxonomy" id="40148"/>
    <lineage>
        <taxon>Eukaryota</taxon>
        <taxon>Viridiplantae</taxon>
        <taxon>Streptophyta</taxon>
        <taxon>Embryophyta</taxon>
        <taxon>Tracheophyta</taxon>
        <taxon>Spermatophyta</taxon>
        <taxon>Magnoliopsida</taxon>
        <taxon>Liliopsida</taxon>
        <taxon>Poales</taxon>
        <taxon>Poaceae</taxon>
        <taxon>BOP clade</taxon>
        <taxon>Oryzoideae</taxon>
        <taxon>Oryzeae</taxon>
        <taxon>Oryzinae</taxon>
        <taxon>Oryza</taxon>
    </lineage>
</organism>